<reference evidence="1" key="1">
    <citation type="submission" date="2023-04" db="EMBL/GenBank/DDBJ databases">
        <authorList>
            <person name="Vijverberg K."/>
            <person name="Xiong W."/>
            <person name="Schranz E."/>
        </authorList>
    </citation>
    <scope>NUCLEOTIDE SEQUENCE</scope>
</reference>
<organism evidence="1 2">
    <name type="scientific">Lactuca saligna</name>
    <name type="common">Willowleaf lettuce</name>
    <dbReference type="NCBI Taxonomy" id="75948"/>
    <lineage>
        <taxon>Eukaryota</taxon>
        <taxon>Viridiplantae</taxon>
        <taxon>Streptophyta</taxon>
        <taxon>Embryophyta</taxon>
        <taxon>Tracheophyta</taxon>
        <taxon>Spermatophyta</taxon>
        <taxon>Magnoliopsida</taxon>
        <taxon>eudicotyledons</taxon>
        <taxon>Gunneridae</taxon>
        <taxon>Pentapetalae</taxon>
        <taxon>asterids</taxon>
        <taxon>campanulids</taxon>
        <taxon>Asterales</taxon>
        <taxon>Asteraceae</taxon>
        <taxon>Cichorioideae</taxon>
        <taxon>Cichorieae</taxon>
        <taxon>Lactucinae</taxon>
        <taxon>Lactuca</taxon>
    </lineage>
</organism>
<proteinExistence type="predicted"/>
<gene>
    <name evidence="1" type="ORF">LSALG_LOCUS18669</name>
</gene>
<evidence type="ECO:0000313" key="2">
    <source>
        <dbReference type="Proteomes" id="UP001177003"/>
    </source>
</evidence>
<evidence type="ECO:0000313" key="1">
    <source>
        <dbReference type="EMBL" id="CAI9278835.1"/>
    </source>
</evidence>
<accession>A0AA35YRI9</accession>
<sequence>MVLNLEAGRVLVYCQGFSEMVISLDNMVDRLSDVKLQPTKDKVVKANEVLAAGHQPRPIMETIIVTLLYLALHSEKIELEGAGCCCEDATSPKLKLGKTPHP</sequence>
<dbReference type="AlphaFoldDB" id="A0AA35YRI9"/>
<dbReference type="Proteomes" id="UP001177003">
    <property type="component" value="Chromosome 4"/>
</dbReference>
<name>A0AA35YRI9_LACSI</name>
<dbReference type="EMBL" id="OX465080">
    <property type="protein sequence ID" value="CAI9278835.1"/>
    <property type="molecule type" value="Genomic_DNA"/>
</dbReference>
<keyword evidence="2" id="KW-1185">Reference proteome</keyword>
<protein>
    <submittedName>
        <fullName evidence="1">Uncharacterized protein</fullName>
    </submittedName>
</protein>